<reference evidence="2 3" key="1">
    <citation type="journal article" date="2017" name="Gigascience">
        <title>Draft genome of the honey bee ectoparasitic mite, Tropilaelaps mercedesae, is shaped by the parasitic life history.</title>
        <authorList>
            <person name="Dong X."/>
            <person name="Armstrong S.D."/>
            <person name="Xia D."/>
            <person name="Makepeace B.L."/>
            <person name="Darby A.C."/>
            <person name="Kadowaki T."/>
        </authorList>
    </citation>
    <scope>NUCLEOTIDE SEQUENCE [LARGE SCALE GENOMIC DNA]</scope>
    <source>
        <strain evidence="2">Wuxi-XJTLU</strain>
    </source>
</reference>
<protein>
    <submittedName>
        <fullName evidence="2">Uncharacterized protein</fullName>
    </submittedName>
</protein>
<evidence type="ECO:0000313" key="2">
    <source>
        <dbReference type="EMBL" id="OQR66158.1"/>
    </source>
</evidence>
<dbReference type="InParanoid" id="A0A1V9WY73"/>
<feature type="compositionally biased region" description="Pro residues" evidence="1">
    <location>
        <begin position="113"/>
        <end position="122"/>
    </location>
</feature>
<feature type="compositionally biased region" description="Polar residues" evidence="1">
    <location>
        <begin position="334"/>
        <end position="346"/>
    </location>
</feature>
<evidence type="ECO:0000313" key="3">
    <source>
        <dbReference type="Proteomes" id="UP000192247"/>
    </source>
</evidence>
<accession>A0A1V9WY73</accession>
<name>A0A1V9WY73_9ACAR</name>
<feature type="compositionally biased region" description="Pro residues" evidence="1">
    <location>
        <begin position="88"/>
        <end position="101"/>
    </location>
</feature>
<feature type="compositionally biased region" description="Pro residues" evidence="1">
    <location>
        <begin position="507"/>
        <end position="525"/>
    </location>
</feature>
<feature type="region of interest" description="Disordered" evidence="1">
    <location>
        <begin position="391"/>
        <end position="539"/>
    </location>
</feature>
<feature type="compositionally biased region" description="Basic and acidic residues" evidence="1">
    <location>
        <begin position="460"/>
        <end position="475"/>
    </location>
</feature>
<comment type="caution">
    <text evidence="2">The sequence shown here is derived from an EMBL/GenBank/DDBJ whole genome shotgun (WGS) entry which is preliminary data.</text>
</comment>
<feature type="region of interest" description="Disordered" evidence="1">
    <location>
        <begin position="1"/>
        <end position="377"/>
    </location>
</feature>
<dbReference type="AlphaFoldDB" id="A0A1V9WY73"/>
<sequence>MPITFTASRQTRRIDGFASDNFPPPSFRQDQQTPIGGGLPSHSTVVFPGPTTQSRFLLGPNQPSRPFPSPASLPFQGPPRDVSQFSPPVTPQRPPQYPVTPSPKNYFSSPLQQSPPPRPPPFVQARPYTHNNPSVPPFEATSTGFRHFDPPQQKPDSSFDEGRLSVVPPRPNVDVTPRRPPSLPSRPDVDIAPRRLPNLPPRPDVDVAPGRLPNLPPRPDVDVAPQRLPNLPPRPDVDVAPQRLPNLPPRPDVDVAPGRLPNLPPRPDVDVAPGRLPNLPPRPDVDVAPQRLPNLPPRPDVDVAPQRLPNLPPRPDVDVAPGRLPNLPPRPETAITSQRGQPNLQPSPHVKREPASASRPFSAPVPSVALPTPGQSFRNLRQPVNTVAVPSQPVLPAGSPIGAVVSPFPFGETHDAPRRPLRPPTSTLPEVRTARAPVEPPPRPQAIPHLRPQPIPFPRQHPEEREAPPQEDTPRQPHTKRGSRARGEPFDEPGSPAPRSRAQRLPVGPPGPSPQPVRTPPPTAQPPHQKKSTPASDTG</sequence>
<dbReference type="STRING" id="418985.A0A1V9WY73"/>
<evidence type="ECO:0000256" key="1">
    <source>
        <dbReference type="SAM" id="MobiDB-lite"/>
    </source>
</evidence>
<keyword evidence="3" id="KW-1185">Reference proteome</keyword>
<dbReference type="OrthoDB" id="10671387at2759"/>
<dbReference type="Proteomes" id="UP000192247">
    <property type="component" value="Unassembled WGS sequence"/>
</dbReference>
<gene>
    <name evidence="2" type="ORF">BIW11_14339</name>
</gene>
<proteinExistence type="predicted"/>
<dbReference type="EMBL" id="MNPL01033515">
    <property type="protein sequence ID" value="OQR66158.1"/>
    <property type="molecule type" value="Genomic_DNA"/>
</dbReference>
<feature type="compositionally biased region" description="Pro residues" evidence="1">
    <location>
        <begin position="438"/>
        <end position="459"/>
    </location>
</feature>
<organism evidence="2 3">
    <name type="scientific">Tropilaelaps mercedesae</name>
    <dbReference type="NCBI Taxonomy" id="418985"/>
    <lineage>
        <taxon>Eukaryota</taxon>
        <taxon>Metazoa</taxon>
        <taxon>Ecdysozoa</taxon>
        <taxon>Arthropoda</taxon>
        <taxon>Chelicerata</taxon>
        <taxon>Arachnida</taxon>
        <taxon>Acari</taxon>
        <taxon>Parasitiformes</taxon>
        <taxon>Mesostigmata</taxon>
        <taxon>Gamasina</taxon>
        <taxon>Dermanyssoidea</taxon>
        <taxon>Laelapidae</taxon>
        <taxon>Tropilaelaps</taxon>
    </lineage>
</organism>